<dbReference type="AlphaFoldDB" id="A0A1W1C9U6"/>
<keyword evidence="1" id="KW-1133">Transmembrane helix</keyword>
<sequence>MEKIQKEENGVTGSMLLITIFSIALVLLLAIPNIYLDNEIYYESRQISHLQSLKITFQEEQELIKNRLEEIYSKENLMTQDVK</sequence>
<keyword evidence="1" id="KW-0472">Membrane</keyword>
<accession>A0A1W1C9U6</accession>
<keyword evidence="1" id="KW-0812">Transmembrane</keyword>
<reference evidence="2" key="1">
    <citation type="submission" date="2016-10" db="EMBL/GenBank/DDBJ databases">
        <authorList>
            <person name="de Groot N.N."/>
        </authorList>
    </citation>
    <scope>NUCLEOTIDE SEQUENCE</scope>
</reference>
<organism evidence="2">
    <name type="scientific">hydrothermal vent metagenome</name>
    <dbReference type="NCBI Taxonomy" id="652676"/>
    <lineage>
        <taxon>unclassified sequences</taxon>
        <taxon>metagenomes</taxon>
        <taxon>ecological metagenomes</taxon>
    </lineage>
</organism>
<name>A0A1W1C9U6_9ZZZZ</name>
<evidence type="ECO:0000256" key="1">
    <source>
        <dbReference type="SAM" id="Phobius"/>
    </source>
</evidence>
<proteinExistence type="predicted"/>
<dbReference type="EMBL" id="FPHN01000145">
    <property type="protein sequence ID" value="SFV62546.1"/>
    <property type="molecule type" value="Genomic_DNA"/>
</dbReference>
<gene>
    <name evidence="2" type="ORF">MNB_SV-14-933</name>
</gene>
<evidence type="ECO:0000313" key="2">
    <source>
        <dbReference type="EMBL" id="SFV62546.1"/>
    </source>
</evidence>
<protein>
    <submittedName>
        <fullName evidence="2">Uncharacterized protein</fullName>
    </submittedName>
</protein>
<feature type="transmembrane region" description="Helical" evidence="1">
    <location>
        <begin position="15"/>
        <end position="36"/>
    </location>
</feature>